<dbReference type="EMBL" id="ACZK01000020">
    <property type="protein sequence ID" value="EHG22942.1"/>
    <property type="molecule type" value="Genomic_DNA"/>
</dbReference>
<reference evidence="1 2" key="1">
    <citation type="submission" date="2011-08" db="EMBL/GenBank/DDBJ databases">
        <title>The Genome Sequence of Prevotella sp. oral taxon 302 str. F0323.</title>
        <authorList>
            <consortium name="The Broad Institute Genome Sequencing Platform"/>
            <person name="Earl A."/>
            <person name="Ward D."/>
            <person name="Feldgarden M."/>
            <person name="Gevers D."/>
            <person name="Izard J."/>
            <person name="Blanton J.M."/>
            <person name="Baranova O.V."/>
            <person name="Tanner A.C."/>
            <person name="Dewhirst F.E."/>
            <person name="Young S.K."/>
            <person name="Zeng Q."/>
            <person name="Gargeya S."/>
            <person name="Fitzgerald M."/>
            <person name="Haas B."/>
            <person name="Abouelleil A."/>
            <person name="Alvarado L."/>
            <person name="Arachchi H.M."/>
            <person name="Berlin A."/>
            <person name="Brown A."/>
            <person name="Chapman S.B."/>
            <person name="Chen Z."/>
            <person name="Dunbar C."/>
            <person name="Freedman E."/>
            <person name="Gearin G."/>
            <person name="Gellesch M."/>
            <person name="Goldberg J."/>
            <person name="Griggs A."/>
            <person name="Gujja S."/>
            <person name="Heiman D."/>
            <person name="Howarth C."/>
            <person name="Larson L."/>
            <person name="Lui A."/>
            <person name="MacDonald P.J.P."/>
            <person name="Montmayeur A."/>
            <person name="Murphy C."/>
            <person name="Neiman D."/>
            <person name="Pearson M."/>
            <person name="Priest M."/>
            <person name="Roberts A."/>
            <person name="Saif S."/>
            <person name="Shea T."/>
            <person name="Shenoy N."/>
            <person name="Sisk P."/>
            <person name="Stolte C."/>
            <person name="Sykes S."/>
            <person name="Wortman J."/>
            <person name="Nusbaum C."/>
            <person name="Birren B."/>
        </authorList>
    </citation>
    <scope>NUCLEOTIDE SEQUENCE [LARGE SCALE GENOMIC DNA]</scope>
    <source>
        <strain evidence="1 2">F0323</strain>
    </source>
</reference>
<dbReference type="HOGENOM" id="CLU_341213_0_0_10"/>
<name>G5GC46_9BACT</name>
<sequence length="831" mass="91191">MNFIKKYKNIFYFYFFVYLCAHQITKNNNNKIIYLINFNYMRKITSLLMCSLFAVGASAQDWTPNVSSSTATMQVTTARATSVTAATAATDNDHWYILTQKRNGESAAYDAGDGQTLKRQSTTHTASYFNTKKAAENTNYLVRFITTDNGAYNIQFANGRYVTSNLTSGSTPGKYKFYAINGNSTGDFGWNLSSDGADYKNIVDNNGAGNTLAFWGSGEVKNIGGNNDWFIYPVTFSEEAPLTITYNVVIDGKMVATGTSTQFSGTPAALPDNLQNAYCTYTFSNATVDAEHTTIIATATVSNLPFQFSEKAETAQWYKLQLRPGYKNSYLCADIEQMRGYEKFYNTAEYKWAFVGNPYAVKVINKLTGDEAVLAYEGNIQVNRPGSTIKLMQESSMTWILDKNNNGFTLRATENPACYLHNREPNIATCSVSEWGGVATDGGSTFKVEAVDTEDNYNTQLIDEFSGWFDVETEPAFDVYFSLPRETYTALRNKYTHLKETCTSEEYDHFAEEFHEFLKYPETGYYFLKSVAGSQYGYISSDGVKIYGNAAKTGVNTVVYLEKKIHEGYVFYTIKIQDKYVNRATNSAIVSMSDTPIYYYPEIQKPGVVALTANPDDAFSYLHSGAGQGYALVGWEAKAPASQWTVEDATSFDVALHAVDGKSYATFCAPFGVTVAETKANTLGMNESKTRVILNEIAEVPANTGVLLVNENGAATATVTIKADAAATVAENALVGTLAAHTKEAGDLFLGNSEGVVGFYNWAGTSLAPNRAYIPAATAAGVRALLFDSTTTGVNAATLENASQKVFDLQGRRVQKAQKGLYIVNGKKVVL</sequence>
<gene>
    <name evidence="1" type="ORF">HMPREF9332_01147</name>
</gene>
<dbReference type="AlphaFoldDB" id="G5GC46"/>
<dbReference type="Proteomes" id="UP000015993">
    <property type="component" value="Unassembled WGS sequence"/>
</dbReference>
<organism evidence="1 2">
    <name type="scientific">Alloprevotella rava F0323</name>
    <dbReference type="NCBI Taxonomy" id="679199"/>
    <lineage>
        <taxon>Bacteria</taxon>
        <taxon>Pseudomonadati</taxon>
        <taxon>Bacteroidota</taxon>
        <taxon>Bacteroidia</taxon>
        <taxon>Bacteroidales</taxon>
        <taxon>Prevotellaceae</taxon>
        <taxon>Alloprevotella</taxon>
    </lineage>
</organism>
<evidence type="ECO:0000313" key="2">
    <source>
        <dbReference type="Proteomes" id="UP000015993"/>
    </source>
</evidence>
<protein>
    <submittedName>
        <fullName evidence="1">Uncharacterized protein</fullName>
    </submittedName>
</protein>
<comment type="caution">
    <text evidence="1">The sequence shown here is derived from an EMBL/GenBank/DDBJ whole genome shotgun (WGS) entry which is preliminary data.</text>
</comment>
<dbReference type="STRING" id="679199.HMPREF9332_01147"/>
<keyword evidence="2" id="KW-1185">Reference proteome</keyword>
<proteinExistence type="predicted"/>
<dbReference type="PATRIC" id="fig|679199.3.peg.1260"/>
<evidence type="ECO:0000313" key="1">
    <source>
        <dbReference type="EMBL" id="EHG22942.1"/>
    </source>
</evidence>
<accession>G5GC46</accession>